<dbReference type="Pfam" id="PF02838">
    <property type="entry name" value="Glyco_hydro_20b"/>
    <property type="match status" value="1"/>
</dbReference>
<dbReference type="SUPFAM" id="SSF51445">
    <property type="entry name" value="(Trans)glycosidases"/>
    <property type="match status" value="2"/>
</dbReference>
<feature type="compositionally biased region" description="Polar residues" evidence="5">
    <location>
        <begin position="2081"/>
        <end position="2096"/>
    </location>
</feature>
<dbReference type="Pfam" id="PF18885">
    <property type="entry name" value="DUF5648"/>
    <property type="match status" value="1"/>
</dbReference>
<comment type="similarity">
    <text evidence="2">Belongs to the glycosyl hydrolase 2 family.</text>
</comment>
<dbReference type="InterPro" id="IPR013783">
    <property type="entry name" value="Ig-like_fold"/>
</dbReference>
<comment type="similarity">
    <text evidence="1">Belongs to the glycosyl hydrolase 20 family.</text>
</comment>
<dbReference type="Gene3D" id="3.20.20.80">
    <property type="entry name" value="Glycosidases"/>
    <property type="match status" value="2"/>
</dbReference>
<dbReference type="PRINTS" id="PR00738">
    <property type="entry name" value="GLHYDRLASE20"/>
</dbReference>
<evidence type="ECO:0000256" key="4">
    <source>
        <dbReference type="ARBA" id="ARBA00023295"/>
    </source>
</evidence>
<dbReference type="Proteomes" id="UP000004431">
    <property type="component" value="Unassembled WGS sequence"/>
</dbReference>
<feature type="chain" id="PRO_5045076971" evidence="6">
    <location>
        <begin position="35"/>
        <end position="2587"/>
    </location>
</feature>
<dbReference type="InterPro" id="IPR008979">
    <property type="entry name" value="Galactose-bd-like_sf"/>
</dbReference>
<dbReference type="InterPro" id="IPR015882">
    <property type="entry name" value="HEX_bac_N"/>
</dbReference>
<name>A0ABN0AZT2_9ACTN</name>
<dbReference type="PANTHER" id="PTHR42732">
    <property type="entry name" value="BETA-GALACTOSIDASE"/>
    <property type="match status" value="1"/>
</dbReference>
<feature type="region of interest" description="Disordered" evidence="5">
    <location>
        <begin position="2064"/>
        <end position="2102"/>
    </location>
</feature>
<evidence type="ECO:0000256" key="2">
    <source>
        <dbReference type="ARBA" id="ARBA00007401"/>
    </source>
</evidence>
<evidence type="ECO:0000256" key="3">
    <source>
        <dbReference type="ARBA" id="ARBA00022801"/>
    </source>
</evidence>
<feature type="compositionally biased region" description="Pro residues" evidence="5">
    <location>
        <begin position="2410"/>
        <end position="2421"/>
    </location>
</feature>
<feature type="region of interest" description="Disordered" evidence="5">
    <location>
        <begin position="1010"/>
        <end position="1042"/>
    </location>
</feature>
<dbReference type="Gene3D" id="2.60.40.10">
    <property type="entry name" value="Immunoglobulins"/>
    <property type="match status" value="3"/>
</dbReference>
<dbReference type="PROSITE" id="PS50022">
    <property type="entry name" value="FA58C_3"/>
    <property type="match status" value="1"/>
</dbReference>
<dbReference type="InterPro" id="IPR006103">
    <property type="entry name" value="Glyco_hydro_2_cat"/>
</dbReference>
<accession>A0ABN0AZT2</accession>
<dbReference type="Pfam" id="PF00754">
    <property type="entry name" value="F5_F8_type_C"/>
    <property type="match status" value="1"/>
</dbReference>
<feature type="signal peptide" evidence="6">
    <location>
        <begin position="1"/>
        <end position="34"/>
    </location>
</feature>
<dbReference type="Pfam" id="PF00703">
    <property type="entry name" value="Glyco_hydro_2"/>
    <property type="match status" value="1"/>
</dbReference>
<dbReference type="Pfam" id="PF02836">
    <property type="entry name" value="Glyco_hydro_2_C"/>
    <property type="match status" value="1"/>
</dbReference>
<evidence type="ECO:0000256" key="1">
    <source>
        <dbReference type="ARBA" id="ARBA00006285"/>
    </source>
</evidence>
<keyword evidence="3 8" id="KW-0378">Hydrolase</keyword>
<dbReference type="Pfam" id="PF02837">
    <property type="entry name" value="Glyco_hydro_2_N"/>
    <property type="match status" value="1"/>
</dbReference>
<dbReference type="RefSeq" id="WP_006304261.1">
    <property type="nucleotide sequence ID" value="NZ_AEDQ01000021.1"/>
</dbReference>
<dbReference type="InterPro" id="IPR051913">
    <property type="entry name" value="GH2_Domain-Containing"/>
</dbReference>
<keyword evidence="6" id="KW-0732">Signal</keyword>
<evidence type="ECO:0000313" key="8">
    <source>
        <dbReference type="EMBL" id="EFL44029.1"/>
    </source>
</evidence>
<dbReference type="InterPro" id="IPR006104">
    <property type="entry name" value="Glyco_hydro_2_N"/>
</dbReference>
<dbReference type="SUPFAM" id="SSF49303">
    <property type="entry name" value="beta-Galactosidase/glucuronidase domain"/>
    <property type="match status" value="1"/>
</dbReference>
<feature type="region of interest" description="Disordered" evidence="5">
    <location>
        <begin position="2388"/>
        <end position="2440"/>
    </location>
</feature>
<protein>
    <submittedName>
        <fullName evidence="8">Glycosyl hydrolase family 2, sugar binding domain protein</fullName>
    </submittedName>
</protein>
<dbReference type="SUPFAM" id="SSF55545">
    <property type="entry name" value="beta-N-acetylhexosaminidase-like domain"/>
    <property type="match status" value="1"/>
</dbReference>
<dbReference type="GO" id="GO:0016787">
    <property type="term" value="F:hydrolase activity"/>
    <property type="evidence" value="ECO:0007669"/>
    <property type="project" value="UniProtKB-KW"/>
</dbReference>
<feature type="domain" description="F5/8 type C" evidence="7">
    <location>
        <begin position="833"/>
        <end position="983"/>
    </location>
</feature>
<evidence type="ECO:0000259" key="7">
    <source>
        <dbReference type="PROSITE" id="PS50022"/>
    </source>
</evidence>
<dbReference type="PANTHER" id="PTHR42732:SF1">
    <property type="entry name" value="BETA-MANNOSIDASE"/>
    <property type="match status" value="1"/>
</dbReference>
<feature type="region of interest" description="Disordered" evidence="5">
    <location>
        <begin position="46"/>
        <end position="80"/>
    </location>
</feature>
<dbReference type="InterPro" id="IPR025705">
    <property type="entry name" value="Beta_hexosaminidase_sua/sub"/>
</dbReference>
<feature type="region of interest" description="Disordered" evidence="5">
    <location>
        <begin position="1524"/>
        <end position="1546"/>
    </location>
</feature>
<dbReference type="InterPro" id="IPR015883">
    <property type="entry name" value="Glyco_hydro_20_cat"/>
</dbReference>
<dbReference type="InterPro" id="IPR043708">
    <property type="entry name" value="DUF5648"/>
</dbReference>
<dbReference type="Pfam" id="PF00728">
    <property type="entry name" value="Glyco_hydro_20"/>
    <property type="match status" value="1"/>
</dbReference>
<dbReference type="InterPro" id="IPR006102">
    <property type="entry name" value="Ig-like_GH2"/>
</dbReference>
<dbReference type="CDD" id="cd06564">
    <property type="entry name" value="GH20_DspB_LnbB-like"/>
    <property type="match status" value="1"/>
</dbReference>
<dbReference type="InterPro" id="IPR017853">
    <property type="entry name" value="GH"/>
</dbReference>
<feature type="compositionally biased region" description="Basic and acidic residues" evidence="5">
    <location>
        <begin position="1011"/>
        <end position="1042"/>
    </location>
</feature>
<evidence type="ECO:0000256" key="5">
    <source>
        <dbReference type="SAM" id="MobiDB-lite"/>
    </source>
</evidence>
<dbReference type="SUPFAM" id="SSF49785">
    <property type="entry name" value="Galactose-binding domain-like"/>
    <property type="match status" value="2"/>
</dbReference>
<feature type="compositionally biased region" description="Low complexity" evidence="5">
    <location>
        <begin position="47"/>
        <end position="80"/>
    </location>
</feature>
<comment type="caution">
    <text evidence="8">The sequence shown here is derived from an EMBL/GenBank/DDBJ whole genome shotgun (WGS) entry which is preliminary data.</text>
</comment>
<dbReference type="InterPro" id="IPR029018">
    <property type="entry name" value="Hex-like_dom2"/>
</dbReference>
<keyword evidence="9" id="KW-1185">Reference proteome</keyword>
<keyword evidence="4" id="KW-0326">Glycosidase</keyword>
<gene>
    <name evidence="8" type="ORF">HMPREF9248_0842</name>
</gene>
<dbReference type="Pfam" id="PF16355">
    <property type="entry name" value="DUF4982"/>
    <property type="match status" value="1"/>
</dbReference>
<dbReference type="InterPro" id="IPR032311">
    <property type="entry name" value="DUF4982"/>
</dbReference>
<dbReference type="Gene3D" id="3.30.379.10">
    <property type="entry name" value="Chitobiase/beta-hexosaminidase domain 2-like"/>
    <property type="match status" value="1"/>
</dbReference>
<sequence>MIKKSSFMTHKTRGFVASMAVVAALGAGSASVVAYVHTAAIADEQTHPAAPQPATATGAAANAASNAAQTTAAPAPASAQPQTLSDVAQLALSADGSKVELPSLPGKVQIVGSSLPGVIDTNGVVYKPLTMQTVELKLEHVVNGTTEAKIFRLSVDGTYKDEGVGVRPKVVPVVQQWHGTDGTSDITSSTTLVDTSGAFVQARDRYKKDLAARGVTVQVATAASSNSVVFKKVANKGYGNEGYGITIANGCITIEAETNLGAFYATRTLLQMGENKLQNGEIRDFFTYPVRNAMLDTGRKFIPYEQVLNVLEQMAYYKMNDLQLHMNDNFIFLKDHIADKQGMSQEEKRNYVLTHALCGFRLPSKIQGSDGTKLTSADHYTTEQMQHIIAYAKELGINIVPEIDTPGHALSFVKVRPDLMYQGTINGKDDVERVAMLDLSKNYDKTLTFVKSVYDELLSGPLKGINTIHIGTDEYYGSTEDYRRYVNELVTYIKSKGLTPRVWGSLDAKKGTHPVDFKNVQACIWSLGWQGPQSAIEQGAKVINIIDNPTYTVPSGNGSQGAYGDFVNTKDMYERWAPGNFSIRGGKVYSAAESNIVGGGFAIWNDNCDLRETGITSYDILKRFMHVLPIAATRNAASAANPKTLGELPKLSLDKIYAPGTNPEHALDASKLPVLDLAHLDVSAAHHLSRRGNFLHFEKSSDVTSSVSTGVDALGVDHSVTVRMKLNGDKKTAGEQVLFENADTGAKFYLRDKDGRIAYDFEHVHLQFDKKLPFNKMFELTITTSNQRTRVFVNGSEVKPLPIEKYPLLNCSTFIMPLKTIGGFSGDMYDFVCTEAEKPQTDLYSKITTSSEEPTRGLPNEGPARLAFDGNPQTYWHTAWGGAQKGKTYTIEAELKEPFLAGALTYTSRPGGGDGTENGVIQTLTVEGLHDGTWVKLGSGSFEGKHGEYTITFKQPQTITKLRLSAVGNNGYASAAEFRLMKPKSEDADKLSLTQLEHIWQKGSTITPIATKDDTKVDPSLEKDDEKPAPIDTTKEQNEKAQKANTTTVANAIEEHFVSLIGKGERSVLFNSNWNVTKQDTEANATKPAEGTAWENTNLPHDFSISQPFTTQGEAESGFLLGGTRWYQKTLVVPKELKDKRFRLDFDGVYMNADVWVNGKKLGSHPYGYTAFSFDITDALKRDGKTQNIIAVRVHHKTPSSRWYSGSGIYRDVHLTVTNDLHVSYEGTTIRTPQLESTHDATTTMKITTPVYNAGAKDATVTVKHELIDADGTCVATSANPSAIQVAKGTCAQDTSELSVEKPHLWSVDDPYLYKVKTTILAADGSVLDTYEEDYGFRWFAFDRETGFSLNGTKMKLQGVSMHHDQGALGSAAEPTAIERQVRMLKDMGVNAIRVTHNPAAKTLINTANRLGMMLIDEAFDGWTYSKNGNSEDYTKYLKQPIGTGNAILGGKPDMPWGEFDAHAMVRSALNAPSVIMWSIGNEINEGLTGSDHAKALQEYPAVGKQIISWIRALDDTRPVTMGDNRDGENDAIDDEISDAGGVVGKNYRTPQRFEEARRNHPSWKMYGSETASAIHSRGVYGTFGKDNENLQMSAYDNDIARVGWGASASESWSRVIKNDYNAGEFVWTGFDYIGEPTPWNGVGQGSVTGKGPRPNSSYFGIIDTAGMPKDTYYFYRAMWNSASDTLHVVPGTWNANELARDGQGKATVEVFTTAAKVELYLNNKKVAESRATFKKTSAGYTYPVFDNGQLYPTFKVPYQSGTLSVRGYDRDGKEITKSAVGTKEVTTHDDASTLAIKQDEITAHAQANGRDLLYFEISVRDDDGNLVTDANNDVTLAVQGGTLVGVDNGNPTDTDSFKANHSAAFNGKLVAIVRPSAQAGKVSLTATAEGLQSATSTATTVAPAAPAATEDYIRSYDLAAHLYVEQYGYLQLPKNLLVNWASGKQDLQPLTWKNVDPKLTSKKGVYTLSATLPNGSTVQTQVHVVGQALAAVNIAMVSREGETPHLPTRAKVVSVDGVSENDFPVVWDTAHKTPIAAGVAGGAHADAAADAGAGAGARADASADKVEASASSKPKRTKRSLSAMQDRSTDTQDNNGVAGENAASNIHGTVYKGTVYAFGRELPIEARVRELDIPKQETISSASYSDAPTFTNGYQHADGTIEDKGTTAINDSLTKLNNGTFANGDDTHERWTNWGLRNENPPVWTYVQLNWTKAHPIRNLKLWHFVDNCAAIPGNENVKFQYWDEQAQTWKDIKHTNITQENYQKDGTPYSFEHAVTTTKLRIWEKAPHEGACVGFTEIEAYNDVPLLSSFAAKDCDATLASGPTQILFTQFNKGLYTLNTTNPVALTTKLGSKNAGITMVKVSDDESLCVISSEDGKTTATYRVVNKKFDPNKRPSLPPVKPHEEEPAPAPVPPAPEPGEPGETQEGGAPASASADADDIAEAEAAHATVAMYRLYNTWTHEHLFTTDKAEYDSLVAAGWTGEGEIDSVAAKQGKGVYRLYNPYTHEHHYTAKEDEVADCVKAGWKNEGVKFHSVQNGTVPVYSMYNPYAKKYYHHYTSDPDEIAKMVKDGWIKEEIKWYAAPKK</sequence>
<proteinExistence type="inferred from homology"/>
<feature type="compositionally biased region" description="Low complexity" evidence="5">
    <location>
        <begin position="2423"/>
        <end position="2437"/>
    </location>
</feature>
<dbReference type="InterPro" id="IPR000421">
    <property type="entry name" value="FA58C"/>
</dbReference>
<organism evidence="8 9">
    <name type="scientific">Fannyhessea vaginae PB189-T1-4</name>
    <dbReference type="NCBI Taxonomy" id="866774"/>
    <lineage>
        <taxon>Bacteria</taxon>
        <taxon>Bacillati</taxon>
        <taxon>Actinomycetota</taxon>
        <taxon>Coriobacteriia</taxon>
        <taxon>Coriobacteriales</taxon>
        <taxon>Atopobiaceae</taxon>
        <taxon>Fannyhessea</taxon>
    </lineage>
</organism>
<dbReference type="EMBL" id="AEDQ01000021">
    <property type="protein sequence ID" value="EFL44029.1"/>
    <property type="molecule type" value="Genomic_DNA"/>
</dbReference>
<reference evidence="8 9" key="1">
    <citation type="submission" date="2010-08" db="EMBL/GenBank/DDBJ databases">
        <authorList>
            <person name="Durkin A.S."/>
            <person name="Madupu R."/>
            <person name="Torralba M."/>
            <person name="Gillis M."/>
            <person name="Methe B."/>
            <person name="Sutton G."/>
            <person name="Nelson K.E."/>
        </authorList>
    </citation>
    <scope>NUCLEOTIDE SEQUENCE [LARGE SCALE GENOMIC DNA]</scope>
    <source>
        <strain evidence="8 9">PB189-T1-4</strain>
    </source>
</reference>
<dbReference type="InterPro" id="IPR040605">
    <property type="entry name" value="Glyco_hydro2_dom5"/>
</dbReference>
<evidence type="ECO:0000256" key="6">
    <source>
        <dbReference type="SAM" id="SignalP"/>
    </source>
</evidence>
<dbReference type="Gene3D" id="2.60.120.260">
    <property type="entry name" value="Galactose-binding domain-like"/>
    <property type="match status" value="3"/>
</dbReference>
<dbReference type="Pfam" id="PF18565">
    <property type="entry name" value="Glyco_hydro2_C5"/>
    <property type="match status" value="1"/>
</dbReference>
<dbReference type="InterPro" id="IPR036156">
    <property type="entry name" value="Beta-gal/glucu_dom_sf"/>
</dbReference>
<evidence type="ECO:0000313" key="9">
    <source>
        <dbReference type="Proteomes" id="UP000004431"/>
    </source>
</evidence>